<sequence length="505" mass="54681">MQAAPRLQDAQIWLPPRATSRASSYHTVLDHFTNTTTTTTTTINNNNGATKSVESLTSSVEPPGLDDADADAASSPPTSPEIEYETIHHTRHGKALVVEHPTLVNFVPTTEIQTAVSVTADRVVIDTIFPPTAVLRASDRVNRPYAYSEERKDGVEAAGFNVQELLKRHEEELRQTLREKLTDNYDPTGSITEEIFTTLTQVTRFPDPVGTDLKPFSKEQCPCVCCEAGCFYPFEPQPVPSTSSMTATYVQPAASRAVSKSCLDMTEASVPNGGAYGSMRSGKQDKERNKHRFGFLTFGRFSRSRSNLDLAREPADGASSATKSTALPTPAPALPSEVTNQVVPPARSKSFSDLVRRRRSKHNASSSSTAPAAATSATNINGAVQPDVPTRRLARHSLDTTRTPTPLSAPNPPPRRSSKVYAIVSRKPSPNFSTGSATMPRNSMSAYDIGQIVEEDEPRAGDAGVERRQSALMSSYGTPAQGTGQFRVTRRPVPVEQEPQIGLAL</sequence>
<evidence type="ECO:0000313" key="3">
    <source>
        <dbReference type="Proteomes" id="UP000306050"/>
    </source>
</evidence>
<feature type="region of interest" description="Disordered" evidence="1">
    <location>
        <begin position="306"/>
        <end position="417"/>
    </location>
</feature>
<feature type="compositionally biased region" description="Polar residues" evidence="1">
    <location>
        <begin position="474"/>
        <end position="486"/>
    </location>
</feature>
<dbReference type="Proteomes" id="UP000306050">
    <property type="component" value="Chromosome SGRAM_20"/>
</dbReference>
<dbReference type="GeneID" id="40726275"/>
<comment type="caution">
    <text evidence="2">The sequence shown here is derived from an EMBL/GenBank/DDBJ whole genome shotgun (WGS) entry which is preliminary data.</text>
</comment>
<organism evidence="2 3">
    <name type="scientific">Sporisorium graminicola</name>
    <dbReference type="NCBI Taxonomy" id="280036"/>
    <lineage>
        <taxon>Eukaryota</taxon>
        <taxon>Fungi</taxon>
        <taxon>Dikarya</taxon>
        <taxon>Basidiomycota</taxon>
        <taxon>Ustilaginomycotina</taxon>
        <taxon>Ustilaginomycetes</taxon>
        <taxon>Ustilaginales</taxon>
        <taxon>Ustilaginaceae</taxon>
        <taxon>Sporisorium</taxon>
    </lineage>
</organism>
<dbReference type="KEGG" id="sgra:EX895_003380"/>
<protein>
    <submittedName>
        <fullName evidence="2">Uncharacterized protein</fullName>
    </submittedName>
</protein>
<dbReference type="OrthoDB" id="3354040at2759"/>
<reference evidence="2 3" key="1">
    <citation type="submission" date="2019-05" db="EMBL/GenBank/DDBJ databases">
        <title>Sporisorium graminicola CBS 10092 draft sequencing and annotation.</title>
        <authorList>
            <person name="Solano-Gonzalez S."/>
            <person name="Caddick M.X."/>
            <person name="Darby A."/>
        </authorList>
    </citation>
    <scope>NUCLEOTIDE SEQUENCE [LARGE SCALE GENOMIC DNA]</scope>
    <source>
        <strain evidence="2 3">CBS 10092</strain>
    </source>
</reference>
<feature type="region of interest" description="Disordered" evidence="1">
    <location>
        <begin position="56"/>
        <end position="80"/>
    </location>
</feature>
<dbReference type="EMBL" id="SRRM01000012">
    <property type="protein sequence ID" value="TKY87799.1"/>
    <property type="molecule type" value="Genomic_DNA"/>
</dbReference>
<evidence type="ECO:0000256" key="1">
    <source>
        <dbReference type="SAM" id="MobiDB-lite"/>
    </source>
</evidence>
<dbReference type="AlphaFoldDB" id="A0A4V6ETT2"/>
<feature type="region of interest" description="Disordered" evidence="1">
    <location>
        <begin position="269"/>
        <end position="288"/>
    </location>
</feature>
<accession>A0A4V6ETT2</accession>
<keyword evidence="3" id="KW-1185">Reference proteome</keyword>
<feature type="compositionally biased region" description="Low complexity" evidence="1">
    <location>
        <begin position="318"/>
        <end position="328"/>
    </location>
</feature>
<proteinExistence type="predicted"/>
<feature type="compositionally biased region" description="Low complexity" evidence="1">
    <location>
        <begin position="364"/>
        <end position="378"/>
    </location>
</feature>
<evidence type="ECO:0000313" key="2">
    <source>
        <dbReference type="EMBL" id="TKY87799.1"/>
    </source>
</evidence>
<gene>
    <name evidence="2" type="ORF">EX895_003380</name>
</gene>
<dbReference type="RefSeq" id="XP_029739784.1">
    <property type="nucleotide sequence ID" value="XM_029883978.1"/>
</dbReference>
<name>A0A4V6ETT2_9BASI</name>
<feature type="region of interest" description="Disordered" evidence="1">
    <location>
        <begin position="474"/>
        <end position="505"/>
    </location>
</feature>